<dbReference type="AlphaFoldDB" id="A0AAE0IQ16"/>
<dbReference type="Proteomes" id="UP001283341">
    <property type="component" value="Unassembled WGS sequence"/>
</dbReference>
<feature type="region of interest" description="Disordered" evidence="1">
    <location>
        <begin position="1"/>
        <end position="22"/>
    </location>
</feature>
<evidence type="ECO:0000313" key="2">
    <source>
        <dbReference type="EMBL" id="KAK3328950.1"/>
    </source>
</evidence>
<reference evidence="2" key="1">
    <citation type="journal article" date="2023" name="Mol. Phylogenet. Evol.">
        <title>Genome-scale phylogeny and comparative genomics of the fungal order Sordariales.</title>
        <authorList>
            <person name="Hensen N."/>
            <person name="Bonometti L."/>
            <person name="Westerberg I."/>
            <person name="Brannstrom I.O."/>
            <person name="Guillou S."/>
            <person name="Cros-Aarteil S."/>
            <person name="Calhoun S."/>
            <person name="Haridas S."/>
            <person name="Kuo A."/>
            <person name="Mondo S."/>
            <person name="Pangilinan J."/>
            <person name="Riley R."/>
            <person name="LaButti K."/>
            <person name="Andreopoulos B."/>
            <person name="Lipzen A."/>
            <person name="Chen C."/>
            <person name="Yan M."/>
            <person name="Daum C."/>
            <person name="Ng V."/>
            <person name="Clum A."/>
            <person name="Steindorff A."/>
            <person name="Ohm R.A."/>
            <person name="Martin F."/>
            <person name="Silar P."/>
            <person name="Natvig D.O."/>
            <person name="Lalanne C."/>
            <person name="Gautier V."/>
            <person name="Ament-Velasquez S.L."/>
            <person name="Kruys A."/>
            <person name="Hutchinson M.I."/>
            <person name="Powell A.J."/>
            <person name="Barry K."/>
            <person name="Miller A.N."/>
            <person name="Grigoriev I.V."/>
            <person name="Debuchy R."/>
            <person name="Gladieux P."/>
            <person name="Hiltunen Thoren M."/>
            <person name="Johannesson H."/>
        </authorList>
    </citation>
    <scope>NUCLEOTIDE SEQUENCE</scope>
    <source>
        <strain evidence="2">CBS 118394</strain>
    </source>
</reference>
<comment type="caution">
    <text evidence="2">The sequence shown here is derived from an EMBL/GenBank/DDBJ whole genome shotgun (WGS) entry which is preliminary data.</text>
</comment>
<gene>
    <name evidence="2" type="ORF">B0H66DRAFT_609530</name>
</gene>
<name>A0AAE0IQ16_9PEZI</name>
<reference evidence="2" key="2">
    <citation type="submission" date="2023-06" db="EMBL/GenBank/DDBJ databases">
        <authorList>
            <consortium name="Lawrence Berkeley National Laboratory"/>
            <person name="Haridas S."/>
            <person name="Hensen N."/>
            <person name="Bonometti L."/>
            <person name="Westerberg I."/>
            <person name="Brannstrom I.O."/>
            <person name="Guillou S."/>
            <person name="Cros-Aarteil S."/>
            <person name="Calhoun S."/>
            <person name="Kuo A."/>
            <person name="Mondo S."/>
            <person name="Pangilinan J."/>
            <person name="Riley R."/>
            <person name="Labutti K."/>
            <person name="Andreopoulos B."/>
            <person name="Lipzen A."/>
            <person name="Chen C."/>
            <person name="Yanf M."/>
            <person name="Daum C."/>
            <person name="Ng V."/>
            <person name="Clum A."/>
            <person name="Steindorff A."/>
            <person name="Ohm R."/>
            <person name="Martin F."/>
            <person name="Silar P."/>
            <person name="Natvig D."/>
            <person name="Lalanne C."/>
            <person name="Gautier V."/>
            <person name="Ament-Velasquez S.L."/>
            <person name="Kruys A."/>
            <person name="Hutchinson M.I."/>
            <person name="Powell A.J."/>
            <person name="Barry K."/>
            <person name="Miller A.N."/>
            <person name="Grigoriev I.V."/>
            <person name="Debuchy R."/>
            <person name="Gladieux P."/>
            <person name="Thoren M.H."/>
            <person name="Johannesson H."/>
        </authorList>
    </citation>
    <scope>NUCLEOTIDE SEQUENCE</scope>
    <source>
        <strain evidence="2">CBS 118394</strain>
    </source>
</reference>
<sequence length="255" mass="27284">MPFGRTLQAGTSENGPGAPPAHHYPPLEYPQGILWCCSPAATQTCIVPVRRISTAGTAPFPWHSRCLVPTLPMDMPVKMPKAFFGVNPAVFGLYYGYHAIISSSEGEGEEQTRPDLVFHSGLDYIYDDGTYGLARPRYGKNHDFHRCAGGDHDSPQRGKAGEITGTNLCRHAICSTGVGERVSISNTEEEVDIILELMSSVACFGLSGCNPGRSPSSPGFQAVMVVQTSTALGNDMIANQYISMAAKTSDIGLAN</sequence>
<evidence type="ECO:0000313" key="3">
    <source>
        <dbReference type="Proteomes" id="UP001283341"/>
    </source>
</evidence>
<evidence type="ECO:0000256" key="1">
    <source>
        <dbReference type="SAM" id="MobiDB-lite"/>
    </source>
</evidence>
<organism evidence="2 3">
    <name type="scientific">Apodospora peruviana</name>
    <dbReference type="NCBI Taxonomy" id="516989"/>
    <lineage>
        <taxon>Eukaryota</taxon>
        <taxon>Fungi</taxon>
        <taxon>Dikarya</taxon>
        <taxon>Ascomycota</taxon>
        <taxon>Pezizomycotina</taxon>
        <taxon>Sordariomycetes</taxon>
        <taxon>Sordariomycetidae</taxon>
        <taxon>Sordariales</taxon>
        <taxon>Lasiosphaeriaceae</taxon>
        <taxon>Apodospora</taxon>
    </lineage>
</organism>
<proteinExistence type="predicted"/>
<accession>A0AAE0IQ16</accession>
<protein>
    <submittedName>
        <fullName evidence="2">Uncharacterized protein</fullName>
    </submittedName>
</protein>
<keyword evidence="3" id="KW-1185">Reference proteome</keyword>
<dbReference type="EMBL" id="JAUEDM010000001">
    <property type="protein sequence ID" value="KAK3328950.1"/>
    <property type="molecule type" value="Genomic_DNA"/>
</dbReference>